<dbReference type="InterPro" id="IPR052048">
    <property type="entry name" value="ST_Response_Regulator"/>
</dbReference>
<dbReference type="PANTHER" id="PTHR43228">
    <property type="entry name" value="TWO-COMPONENT RESPONSE REGULATOR"/>
    <property type="match status" value="1"/>
</dbReference>
<dbReference type="SUPFAM" id="SSF52172">
    <property type="entry name" value="CheY-like"/>
    <property type="match status" value="1"/>
</dbReference>
<sequence>MFFEKSIFIIDDSQVFVSLLKSMLIRFGFKNENIDSTTESEKALRILKNNSFDIVFCDYNMNHHIDGALILDEIKTKKLLKNSSVFICLTGDNSLSVITYFIELEPDDYLIKPFKANDLIDRLKKVMNRKEVLHPLISLVDNKKFSSAISLCEEFKFDNPQYIPYILRIEADCHLKLNEIESAKRIYIEASKSSDSLWPEIGYGNTLRIEGEYEKAKDIFKGILKLKPTHPIARKNLAMCMLASNDILGALSEFSFLKKINPANPQRDLVLANLLFSTGHFNASTQSYQRYSEKVEGTSKFDPKLVCIAILTKLLIFIEDKDKMLIDDIRNDLFHSRELYINYYQDDVEYGIALNSLASILLCCENKFHDAYLISINVGTEKIKYSNFYTTIVVSQMYALCGLVNNYKETMNLAKILVGDEKDESIMLSKLELYQGVTREVKSRMSTLHNNKLNALKLREEKKPKAAFHLAYEAYKIAAFNSDICLLLLELAALSTPVSMTRNEIKNLIKSCFWTTTHDKKLSEKNKELARRFYQTLRIKLEI</sequence>
<dbReference type="Gene3D" id="1.25.40.10">
    <property type="entry name" value="Tetratricopeptide repeat domain"/>
    <property type="match status" value="1"/>
</dbReference>
<evidence type="ECO:0000259" key="2">
    <source>
        <dbReference type="PROSITE" id="PS50110"/>
    </source>
</evidence>
<dbReference type="CDD" id="cd17589">
    <property type="entry name" value="REC_TPR"/>
    <property type="match status" value="1"/>
</dbReference>
<organism evidence="3 4">
    <name type="scientific">Vibrio crassostreae</name>
    <dbReference type="NCBI Taxonomy" id="246167"/>
    <lineage>
        <taxon>Bacteria</taxon>
        <taxon>Pseudomonadati</taxon>
        <taxon>Pseudomonadota</taxon>
        <taxon>Gammaproteobacteria</taxon>
        <taxon>Vibrionales</taxon>
        <taxon>Vibrionaceae</taxon>
        <taxon>Vibrio</taxon>
    </lineage>
</organism>
<dbReference type="PROSITE" id="PS50110">
    <property type="entry name" value="RESPONSE_REGULATORY"/>
    <property type="match status" value="1"/>
</dbReference>
<reference evidence="4" key="1">
    <citation type="submission" date="2014-06" db="EMBL/GenBank/DDBJ databases">
        <authorList>
            <person name="Le Roux Frederique"/>
        </authorList>
    </citation>
    <scope>NUCLEOTIDE SEQUENCE [LARGE SCALE GENOMIC DNA]</scope>
    <source>
        <strain evidence="4">J5-5</strain>
    </source>
</reference>
<gene>
    <name evidence="3" type="ORF">VCR5J5_240122</name>
</gene>
<dbReference type="InterPro" id="IPR011990">
    <property type="entry name" value="TPR-like_helical_dom_sf"/>
</dbReference>
<dbReference type="EMBL" id="CCJV01000083">
    <property type="protein sequence ID" value="CDT30365.1"/>
    <property type="molecule type" value="Genomic_DNA"/>
</dbReference>
<feature type="modified residue" description="4-aspartylphosphate" evidence="1">
    <location>
        <position position="58"/>
    </location>
</feature>
<dbReference type="GO" id="GO:0000160">
    <property type="term" value="P:phosphorelay signal transduction system"/>
    <property type="evidence" value="ECO:0007669"/>
    <property type="project" value="InterPro"/>
</dbReference>
<accession>A0A822MZZ8</accession>
<protein>
    <recommendedName>
        <fullName evidence="2">Response regulatory domain-containing protein</fullName>
    </recommendedName>
</protein>
<dbReference type="InterPro" id="IPR001789">
    <property type="entry name" value="Sig_transdc_resp-reg_receiver"/>
</dbReference>
<evidence type="ECO:0000313" key="3">
    <source>
        <dbReference type="EMBL" id="CDT30365.1"/>
    </source>
</evidence>
<dbReference type="SUPFAM" id="SSF48452">
    <property type="entry name" value="TPR-like"/>
    <property type="match status" value="1"/>
</dbReference>
<keyword evidence="1" id="KW-0597">Phosphoprotein</keyword>
<dbReference type="PANTHER" id="PTHR43228:SF1">
    <property type="entry name" value="TWO-COMPONENT RESPONSE REGULATOR ARR22"/>
    <property type="match status" value="1"/>
</dbReference>
<dbReference type="Proteomes" id="UP000049495">
    <property type="component" value="Unassembled WGS sequence"/>
</dbReference>
<dbReference type="InterPro" id="IPR011006">
    <property type="entry name" value="CheY-like_superfamily"/>
</dbReference>
<evidence type="ECO:0000256" key="1">
    <source>
        <dbReference type="PROSITE-ProRule" id="PRU00169"/>
    </source>
</evidence>
<dbReference type="AlphaFoldDB" id="A0A822MZZ8"/>
<dbReference type="Gene3D" id="3.40.50.2300">
    <property type="match status" value="1"/>
</dbReference>
<dbReference type="Pfam" id="PF00072">
    <property type="entry name" value="Response_reg"/>
    <property type="match status" value="1"/>
</dbReference>
<dbReference type="SMART" id="SM00448">
    <property type="entry name" value="REC"/>
    <property type="match status" value="1"/>
</dbReference>
<feature type="domain" description="Response regulatory" evidence="2">
    <location>
        <begin position="6"/>
        <end position="127"/>
    </location>
</feature>
<dbReference type="RefSeq" id="WP_055319418.1">
    <property type="nucleotide sequence ID" value="NZ_CAWQCV010000073.1"/>
</dbReference>
<comment type="caution">
    <text evidence="3">The sequence shown here is derived from an EMBL/GenBank/DDBJ whole genome shotgun (WGS) entry which is preliminary data.</text>
</comment>
<name>A0A822MZZ8_9VIBR</name>
<proteinExistence type="predicted"/>
<dbReference type="Pfam" id="PF14559">
    <property type="entry name" value="TPR_19"/>
    <property type="match status" value="1"/>
</dbReference>
<evidence type="ECO:0000313" key="4">
    <source>
        <dbReference type="Proteomes" id="UP000049495"/>
    </source>
</evidence>